<keyword evidence="2" id="KW-0812">Transmembrane</keyword>
<dbReference type="EMBL" id="JADGJH010004160">
    <property type="protein sequence ID" value="KAJ3086965.1"/>
    <property type="molecule type" value="Genomic_DNA"/>
</dbReference>
<keyword evidence="2" id="KW-1133">Transmembrane helix</keyword>
<dbReference type="PANTHER" id="PTHR45689:SF5">
    <property type="entry name" value="I[[H]] CHANNEL, ISOFORM E"/>
    <property type="match status" value="1"/>
</dbReference>
<dbReference type="PANTHER" id="PTHR45689">
    <property type="entry name" value="I[[H]] CHANNEL, ISOFORM E"/>
    <property type="match status" value="1"/>
</dbReference>
<dbReference type="GO" id="GO:0035725">
    <property type="term" value="P:sodium ion transmembrane transport"/>
    <property type="evidence" value="ECO:0007669"/>
    <property type="project" value="TreeGrafter"/>
</dbReference>
<organism evidence="4 5">
    <name type="scientific">Physocladia obscura</name>
    <dbReference type="NCBI Taxonomy" id="109957"/>
    <lineage>
        <taxon>Eukaryota</taxon>
        <taxon>Fungi</taxon>
        <taxon>Fungi incertae sedis</taxon>
        <taxon>Chytridiomycota</taxon>
        <taxon>Chytridiomycota incertae sedis</taxon>
        <taxon>Chytridiomycetes</taxon>
        <taxon>Chytridiales</taxon>
        <taxon>Chytriomycetaceae</taxon>
        <taxon>Physocladia</taxon>
    </lineage>
</organism>
<name>A0AAD5SQB8_9FUNG</name>
<protein>
    <submittedName>
        <fullName evidence="4">Anaphase-promoting complex subunit Hcn1</fullName>
    </submittedName>
</protein>
<dbReference type="Gene3D" id="1.10.287.70">
    <property type="match status" value="1"/>
</dbReference>
<comment type="caution">
    <text evidence="4">The sequence shown here is derived from an EMBL/GenBank/DDBJ whole genome shotgun (WGS) entry which is preliminary data.</text>
</comment>
<gene>
    <name evidence="4" type="primary">HCN1_7</name>
    <name evidence="4" type="ORF">HK100_008523</name>
</gene>
<sequence length="733" mass="83353">MEYSTAQDAKKLIAELQLRCSQLEQNFAEFQPLLCKAISFIHPGKKPPGSDKFNRQNTQKFYSTIIPLASVAADSDSKLFCSIVQADRKDNDIHDAVKEWVKDDSSIITEIGDGSNSTDLNARNKLFVADETKPRRTLSYYSKQNEKVTNYARAVRTLSRGNRILAQAEPSSSNETEDKLDNFQRRVSIFSVKSQPKRTRSRSSEFSFGPRKSIDSENDHLSFINYENKILNRRETRAADVLKSISFDSIEVNPPSSPQSQSLLPVENYISNRSTIVRVPVKESALQIPEIIMSSSEKTVSDVHTGILSIPPPSDSEKFMSHLVKQTQKSENFLFAIPILRNSFRKSFLIPAYSDAGSILSVVKSDSVHSKSLCNNIDQCETDTFAPKSLEYSIWKDASISYEIQLSVAYSAIISIRNIVDIFLELVTFKSNHPAMNSLALADKTMKFLRRHYLKTNFFIDLITVFPLELLPIPNSEYLWVIRLFKVHKLHRAIMTSPIYKQFRFKMQNAFKIGHSASLVFPLGFIFFVFLHVEACIIFLGGRLNGYSNSDIAFVENSGFWGRYSWSLHKATANIFPSGYLPSNPQEEIIVVVFAILGAILYACIVGAVSSIAIGYDVSGRLFKQKVDELKEYMNWRNLDPTTQRKVFKYFDLKYREKYFDELALLNEMNESLRNEIAVQNCKELISKVPFLRRDEKDGRDELFLGRISSALEPCYYIAGDAIFVQGEVGEDM</sequence>
<feature type="domain" description="Cyclic nucleotide-binding" evidence="3">
    <location>
        <begin position="701"/>
        <end position="733"/>
    </location>
</feature>
<evidence type="ECO:0000256" key="2">
    <source>
        <dbReference type="SAM" id="Phobius"/>
    </source>
</evidence>
<keyword evidence="1" id="KW-0175">Coiled coil</keyword>
<evidence type="ECO:0000313" key="5">
    <source>
        <dbReference type="Proteomes" id="UP001211907"/>
    </source>
</evidence>
<dbReference type="GO" id="GO:0003254">
    <property type="term" value="P:regulation of membrane depolarization"/>
    <property type="evidence" value="ECO:0007669"/>
    <property type="project" value="TreeGrafter"/>
</dbReference>
<evidence type="ECO:0000313" key="4">
    <source>
        <dbReference type="EMBL" id="KAJ3086965.1"/>
    </source>
</evidence>
<dbReference type="Gene3D" id="1.10.287.630">
    <property type="entry name" value="Helix hairpin bin"/>
    <property type="match status" value="1"/>
</dbReference>
<evidence type="ECO:0000256" key="1">
    <source>
        <dbReference type="SAM" id="Coils"/>
    </source>
</evidence>
<feature type="coiled-coil region" evidence="1">
    <location>
        <begin position="656"/>
        <end position="683"/>
    </location>
</feature>
<dbReference type="InterPro" id="IPR018490">
    <property type="entry name" value="cNMP-bd_dom_sf"/>
</dbReference>
<accession>A0AAD5SQB8</accession>
<dbReference type="AlphaFoldDB" id="A0AAD5SQB8"/>
<keyword evidence="5" id="KW-1185">Reference proteome</keyword>
<dbReference type="InterPro" id="IPR051413">
    <property type="entry name" value="K/Na_HCN_channel"/>
</dbReference>
<dbReference type="SUPFAM" id="SSF51206">
    <property type="entry name" value="cAMP-binding domain-like"/>
    <property type="match status" value="1"/>
</dbReference>
<dbReference type="Proteomes" id="UP001211907">
    <property type="component" value="Unassembled WGS sequence"/>
</dbReference>
<keyword evidence="2" id="KW-0472">Membrane</keyword>
<dbReference type="SUPFAM" id="SSF81324">
    <property type="entry name" value="Voltage-gated potassium channels"/>
    <property type="match status" value="1"/>
</dbReference>
<feature type="non-terminal residue" evidence="4">
    <location>
        <position position="1"/>
    </location>
</feature>
<dbReference type="GO" id="GO:0005249">
    <property type="term" value="F:voltage-gated potassium channel activity"/>
    <property type="evidence" value="ECO:0007669"/>
    <property type="project" value="TreeGrafter"/>
</dbReference>
<dbReference type="GO" id="GO:0098855">
    <property type="term" value="C:HCN channel complex"/>
    <property type="evidence" value="ECO:0007669"/>
    <property type="project" value="TreeGrafter"/>
</dbReference>
<feature type="transmembrane region" description="Helical" evidence="2">
    <location>
        <begin position="589"/>
        <end position="616"/>
    </location>
</feature>
<dbReference type="PROSITE" id="PS50042">
    <property type="entry name" value="CNMP_BINDING_3"/>
    <property type="match status" value="1"/>
</dbReference>
<evidence type="ECO:0000259" key="3">
    <source>
        <dbReference type="PROSITE" id="PS50042"/>
    </source>
</evidence>
<feature type="transmembrane region" description="Helical" evidence="2">
    <location>
        <begin position="516"/>
        <end position="540"/>
    </location>
</feature>
<dbReference type="InterPro" id="IPR000595">
    <property type="entry name" value="cNMP-bd_dom"/>
</dbReference>
<proteinExistence type="predicted"/>
<reference evidence="4" key="1">
    <citation type="submission" date="2020-05" db="EMBL/GenBank/DDBJ databases">
        <title>Phylogenomic resolution of chytrid fungi.</title>
        <authorList>
            <person name="Stajich J.E."/>
            <person name="Amses K."/>
            <person name="Simmons R."/>
            <person name="Seto K."/>
            <person name="Myers J."/>
            <person name="Bonds A."/>
            <person name="Quandt C.A."/>
            <person name="Barry K."/>
            <person name="Liu P."/>
            <person name="Grigoriev I."/>
            <person name="Longcore J.E."/>
            <person name="James T.Y."/>
        </authorList>
    </citation>
    <scope>NUCLEOTIDE SEQUENCE</scope>
    <source>
        <strain evidence="4">JEL0513</strain>
    </source>
</reference>